<dbReference type="InterPro" id="IPR020471">
    <property type="entry name" value="AKR"/>
</dbReference>
<reference evidence="8 9" key="1">
    <citation type="submission" date="2019-09" db="EMBL/GenBank/DDBJ databases">
        <title>Phylogeny of genus Pseudoclavibacter and closely related genus.</title>
        <authorList>
            <person name="Li Y."/>
        </authorList>
    </citation>
    <scope>NUCLEOTIDE SEQUENCE [LARGE SCALE GENOMIC DNA]</scope>
    <source>
        <strain evidence="8 9">DSM 23821</strain>
    </source>
</reference>
<feature type="domain" description="NADP-dependent oxidoreductase" evidence="7">
    <location>
        <begin position="18"/>
        <end position="260"/>
    </location>
</feature>
<dbReference type="PANTHER" id="PTHR43827">
    <property type="entry name" value="2,5-DIKETO-D-GLUCONIC ACID REDUCTASE"/>
    <property type="match status" value="1"/>
</dbReference>
<evidence type="ECO:0000256" key="3">
    <source>
        <dbReference type="ARBA" id="ARBA00023002"/>
    </source>
</evidence>
<keyword evidence="2" id="KW-0521">NADP</keyword>
<dbReference type="OrthoDB" id="9804790at2"/>
<comment type="similarity">
    <text evidence="1">Belongs to the aldo/keto reductase family.</text>
</comment>
<dbReference type="PROSITE" id="PS00798">
    <property type="entry name" value="ALDOKETO_REDUCTASE_1"/>
    <property type="match status" value="1"/>
</dbReference>
<proteinExistence type="inferred from homology"/>
<evidence type="ECO:0000256" key="2">
    <source>
        <dbReference type="ARBA" id="ARBA00022857"/>
    </source>
</evidence>
<dbReference type="EMBL" id="WBJZ01000022">
    <property type="protein sequence ID" value="KAB1653599.1"/>
    <property type="molecule type" value="Genomic_DNA"/>
</dbReference>
<protein>
    <submittedName>
        <fullName evidence="8">Aldo/keto reductase</fullName>
    </submittedName>
</protein>
<dbReference type="InterPro" id="IPR036812">
    <property type="entry name" value="NAD(P)_OxRdtase_dom_sf"/>
</dbReference>
<dbReference type="RefSeq" id="WP_158041715.1">
    <property type="nucleotide sequence ID" value="NZ_JACCFV010000001.1"/>
</dbReference>
<evidence type="ECO:0000256" key="1">
    <source>
        <dbReference type="ARBA" id="ARBA00007905"/>
    </source>
</evidence>
<feature type="active site" description="Proton donor" evidence="4">
    <location>
        <position position="51"/>
    </location>
</feature>
<evidence type="ECO:0000256" key="5">
    <source>
        <dbReference type="PIRSR" id="PIRSR000097-2"/>
    </source>
</evidence>
<dbReference type="CDD" id="cd19132">
    <property type="entry name" value="AKR_AKR5D1_E1"/>
    <property type="match status" value="1"/>
</dbReference>
<sequence>MTTAPTLTLNDGTELPSIGFGTYPHDGEDSAEPTRVALELGYRLLDTALRYENEEAVGRGVRESDVPRDQIVVTSKVPGRFHGYDEARESFERSNANLGLDTIDLFLIHWPLPKVGKYVDTWRALVDLQREGLVRSIGVSNFTPEHLERIIDATGVVPAVNQVELHPYFPQAELRAFHAEHGIVTQAWSPLGRGELLEDERVLAVANAHGVTPAQAILRWHVQIGSVPIPKSRSVERQRANLDVFGFELSDAEIDTLSSLERGRLWDQDPDTHEEF</sequence>
<dbReference type="InterPro" id="IPR023210">
    <property type="entry name" value="NADP_OxRdtase_dom"/>
</dbReference>
<feature type="site" description="Lowers pKa of active site Tyr" evidence="6">
    <location>
        <position position="76"/>
    </location>
</feature>
<dbReference type="SUPFAM" id="SSF51430">
    <property type="entry name" value="NAD(P)-linked oxidoreductase"/>
    <property type="match status" value="1"/>
</dbReference>
<dbReference type="Proteomes" id="UP000467240">
    <property type="component" value="Unassembled WGS sequence"/>
</dbReference>
<evidence type="ECO:0000313" key="9">
    <source>
        <dbReference type="Proteomes" id="UP000467240"/>
    </source>
</evidence>
<accession>A0A7J5BNG4</accession>
<dbReference type="Gene3D" id="3.20.20.100">
    <property type="entry name" value="NADP-dependent oxidoreductase domain"/>
    <property type="match status" value="1"/>
</dbReference>
<dbReference type="InterPro" id="IPR018170">
    <property type="entry name" value="Aldo/ket_reductase_CS"/>
</dbReference>
<dbReference type="PANTHER" id="PTHR43827:SF3">
    <property type="entry name" value="NADP-DEPENDENT OXIDOREDUCTASE DOMAIN-CONTAINING PROTEIN"/>
    <property type="match status" value="1"/>
</dbReference>
<dbReference type="PROSITE" id="PS00063">
    <property type="entry name" value="ALDOKETO_REDUCTASE_3"/>
    <property type="match status" value="1"/>
</dbReference>
<name>A0A7J5BNG4_9MICO</name>
<dbReference type="AlphaFoldDB" id="A0A7J5BNG4"/>
<evidence type="ECO:0000313" key="8">
    <source>
        <dbReference type="EMBL" id="KAB1653599.1"/>
    </source>
</evidence>
<dbReference type="PRINTS" id="PR00069">
    <property type="entry name" value="ALDKETRDTASE"/>
</dbReference>
<evidence type="ECO:0000256" key="6">
    <source>
        <dbReference type="PIRSR" id="PIRSR000097-3"/>
    </source>
</evidence>
<dbReference type="FunFam" id="3.20.20.100:FF:000002">
    <property type="entry name" value="2,5-diketo-D-gluconic acid reductase A"/>
    <property type="match status" value="1"/>
</dbReference>
<organism evidence="8 9">
    <name type="scientific">Pseudoclavibacter chungangensis</name>
    <dbReference type="NCBI Taxonomy" id="587635"/>
    <lineage>
        <taxon>Bacteria</taxon>
        <taxon>Bacillati</taxon>
        <taxon>Actinomycetota</taxon>
        <taxon>Actinomycetes</taxon>
        <taxon>Micrococcales</taxon>
        <taxon>Microbacteriaceae</taxon>
        <taxon>Pseudoclavibacter</taxon>
    </lineage>
</organism>
<keyword evidence="3" id="KW-0560">Oxidoreductase</keyword>
<keyword evidence="9" id="KW-1185">Reference proteome</keyword>
<evidence type="ECO:0000259" key="7">
    <source>
        <dbReference type="Pfam" id="PF00248"/>
    </source>
</evidence>
<evidence type="ECO:0000256" key="4">
    <source>
        <dbReference type="PIRSR" id="PIRSR000097-1"/>
    </source>
</evidence>
<gene>
    <name evidence="8" type="ORF">F8O01_14725</name>
</gene>
<dbReference type="PROSITE" id="PS00062">
    <property type="entry name" value="ALDOKETO_REDUCTASE_2"/>
    <property type="match status" value="1"/>
</dbReference>
<dbReference type="Pfam" id="PF00248">
    <property type="entry name" value="Aldo_ket_red"/>
    <property type="match status" value="1"/>
</dbReference>
<dbReference type="PIRSF" id="PIRSF000097">
    <property type="entry name" value="AKR"/>
    <property type="match status" value="1"/>
</dbReference>
<dbReference type="GO" id="GO:0016616">
    <property type="term" value="F:oxidoreductase activity, acting on the CH-OH group of donors, NAD or NADP as acceptor"/>
    <property type="evidence" value="ECO:0007669"/>
    <property type="project" value="UniProtKB-ARBA"/>
</dbReference>
<comment type="caution">
    <text evidence="8">The sequence shown here is derived from an EMBL/GenBank/DDBJ whole genome shotgun (WGS) entry which is preliminary data.</text>
</comment>
<feature type="binding site" evidence="5">
    <location>
        <position position="109"/>
    </location>
    <ligand>
        <name>substrate</name>
    </ligand>
</feature>